<sequence length="685" mass="75582">MATTPWFSTSDSCWLRPQHVLPLLGHGPQVLGDGRLQTTIREELAAAAAEVAPGPGTTKPGEHALLLATHEDLALTHPGMAAAVEPALVGLGPEGYVTTTHAGTDLLTAADARGLLHGFYALLRDGLAVFDGSTRREEPTCPVRMVNQWDNLSADAPMGSVERGYSGDSIFYADGAVVQDRRRVKDYARLLASVGINALSLNNVNVHGPETRLMTDHVQDVADLARTFADHGIATYLSINYAAPIEIGGLGTADPLDPQVRQWWVQASEALFAQVPDLGGYLVKADSENRPGPFTYGRTHADGANMLAEALRPHGGTVFWRCFVYDCRQDWRDRRTDRARAAYDHFMPLDGEFADNVVLQVKNGPMDFQVREPVSPLLGGLERTNVVMELQIAQEYTGQQKHACYLAPQWKQVLDFDTRSADPRAPSGAAVRDVVAGRTFARPVAGVAAVSNIGDDVYWTGHPWAQANLYAYGRLAWDPASDPDDLLHRWSRLTYPDLPDVQRAVVDILAGSWLTYERYTSPLGVGWMVEPGHHYGPSIEGYEYSAWGTYHFADRDGVGVDRTVATGTGYTGQYREPWASVYESVDRCPDELLLFFHHVPYGHELASGRTVIQHIYDTHFQGVEEVQAMVARWEQVADQVDGALAERVSGRLAEQLRSAREWRDQVNTYFRRASGVDDARGRTIY</sequence>
<keyword evidence="7" id="KW-1185">Reference proteome</keyword>
<feature type="domain" description="Glycosyl hydrolase family 67 catalytic" evidence="5">
    <location>
        <begin position="135"/>
        <end position="459"/>
    </location>
</feature>
<keyword evidence="2" id="KW-0624">Polysaccharide degradation</keyword>
<comment type="caution">
    <text evidence="6">The sequence shown here is derived from an EMBL/GenBank/DDBJ whole genome shotgun (WGS) entry which is preliminary data.</text>
</comment>
<gene>
    <name evidence="6" type="ORF">N869_12665</name>
</gene>
<dbReference type="PANTHER" id="PTHR39207:SF1">
    <property type="entry name" value="ALPHA-GLUCURONIDASE A"/>
    <property type="match status" value="1"/>
</dbReference>
<dbReference type="Pfam" id="PF07488">
    <property type="entry name" value="Glyco_hydro_67M"/>
    <property type="match status" value="1"/>
</dbReference>
<dbReference type="GO" id="GO:0045493">
    <property type="term" value="P:xylan catabolic process"/>
    <property type="evidence" value="ECO:0007669"/>
    <property type="project" value="UniProtKB-KW"/>
</dbReference>
<dbReference type="Pfam" id="PF07477">
    <property type="entry name" value="Glyco_hydro_67C"/>
    <property type="match status" value="1"/>
</dbReference>
<dbReference type="Proteomes" id="UP000054314">
    <property type="component" value="Unassembled WGS sequence"/>
</dbReference>
<dbReference type="RefSeq" id="WP_084136311.1">
    <property type="nucleotide sequence ID" value="NZ_AXCZ01000004.1"/>
</dbReference>
<dbReference type="EMBL" id="AXCZ01000004">
    <property type="protein sequence ID" value="KGM14414.1"/>
    <property type="molecule type" value="Genomic_DNA"/>
</dbReference>
<feature type="active site" description="Proton acceptor" evidence="3">
    <location>
        <position position="367"/>
    </location>
</feature>
<dbReference type="GO" id="GO:0005576">
    <property type="term" value="C:extracellular region"/>
    <property type="evidence" value="ECO:0007669"/>
    <property type="project" value="InterPro"/>
</dbReference>
<reference evidence="6 7" key="1">
    <citation type="submission" date="2013-08" db="EMBL/GenBank/DDBJ databases">
        <title>Genome sequencing of Cellulomonas bogoriensis 69B4.</title>
        <authorList>
            <person name="Chen F."/>
            <person name="Li Y."/>
            <person name="Wang G."/>
        </authorList>
    </citation>
    <scope>NUCLEOTIDE SEQUENCE [LARGE SCALE GENOMIC DNA]</scope>
    <source>
        <strain evidence="6 7">69B4</strain>
    </source>
</reference>
<dbReference type="InterPro" id="IPR037054">
    <property type="entry name" value="A-glucoronidase_C_sf"/>
</dbReference>
<evidence type="ECO:0000313" key="6">
    <source>
        <dbReference type="EMBL" id="KGM14414.1"/>
    </source>
</evidence>
<evidence type="ECO:0000256" key="3">
    <source>
        <dbReference type="PIRSR" id="PIRSR029900-1"/>
    </source>
</evidence>
<dbReference type="SUPFAM" id="SSF55545">
    <property type="entry name" value="beta-N-acetylhexosaminidase-like domain"/>
    <property type="match status" value="1"/>
</dbReference>
<dbReference type="PIRSF" id="PIRSF029900">
    <property type="entry name" value="Alpha-glucuronds"/>
    <property type="match status" value="1"/>
</dbReference>
<keyword evidence="1 2" id="KW-0378">Hydrolase</keyword>
<dbReference type="InterPro" id="IPR011099">
    <property type="entry name" value="Glyco_hydro_67_C"/>
</dbReference>
<organism evidence="6 7">
    <name type="scientific">Cellulomonas bogoriensis 69B4 = DSM 16987</name>
    <dbReference type="NCBI Taxonomy" id="1386082"/>
    <lineage>
        <taxon>Bacteria</taxon>
        <taxon>Bacillati</taxon>
        <taxon>Actinomycetota</taxon>
        <taxon>Actinomycetes</taxon>
        <taxon>Micrococcales</taxon>
        <taxon>Cellulomonadaceae</taxon>
        <taxon>Cellulomonas</taxon>
    </lineage>
</organism>
<dbReference type="Gene3D" id="3.20.20.80">
    <property type="entry name" value="Glycosidases"/>
    <property type="match status" value="1"/>
</dbReference>
<comment type="similarity">
    <text evidence="2">Belongs to the glycosyl hydrolase 67 family.</text>
</comment>
<dbReference type="AlphaFoldDB" id="A0A0A0C4X4"/>
<evidence type="ECO:0000313" key="7">
    <source>
        <dbReference type="Proteomes" id="UP000054314"/>
    </source>
</evidence>
<feature type="active site" description="Proton acceptor" evidence="3">
    <location>
        <position position="395"/>
    </location>
</feature>
<dbReference type="InterPro" id="IPR011100">
    <property type="entry name" value="Glyco_hydro_67_cat"/>
</dbReference>
<dbReference type="PANTHER" id="PTHR39207">
    <property type="entry name" value="ALPHA-GLUCURONIDASE A"/>
    <property type="match status" value="1"/>
</dbReference>
<dbReference type="InterPro" id="IPR029018">
    <property type="entry name" value="Hex-like_dom2"/>
</dbReference>
<dbReference type="Gene3D" id="3.90.1330.10">
    <property type="entry name" value="Alpha-glucuronidase, C-terminal domain"/>
    <property type="match status" value="1"/>
</dbReference>
<evidence type="ECO:0000259" key="4">
    <source>
        <dbReference type="Pfam" id="PF07477"/>
    </source>
</evidence>
<dbReference type="InterPro" id="IPR017853">
    <property type="entry name" value="GH"/>
</dbReference>
<dbReference type="InterPro" id="IPR011395">
    <property type="entry name" value="Glyco_hydro_67_aGlcAse"/>
</dbReference>
<feature type="active site" description="Proton donor" evidence="3">
    <location>
        <position position="288"/>
    </location>
</feature>
<dbReference type="GO" id="GO:0033939">
    <property type="term" value="F:xylan alpha-1,2-glucuronosidase activity"/>
    <property type="evidence" value="ECO:0007669"/>
    <property type="project" value="TreeGrafter"/>
</dbReference>
<keyword evidence="2" id="KW-0858">Xylan degradation</keyword>
<evidence type="ECO:0000256" key="2">
    <source>
        <dbReference type="PIRNR" id="PIRNR029900"/>
    </source>
</evidence>
<accession>A0A0A0C4X4</accession>
<dbReference type="OrthoDB" id="339499at2"/>
<dbReference type="SUPFAM" id="SSF51445">
    <property type="entry name" value="(Trans)glycosidases"/>
    <property type="match status" value="1"/>
</dbReference>
<keyword evidence="2" id="KW-0119">Carbohydrate metabolism</keyword>
<keyword evidence="2" id="KW-0326">Glycosidase</keyword>
<evidence type="ECO:0000259" key="5">
    <source>
        <dbReference type="Pfam" id="PF07488"/>
    </source>
</evidence>
<evidence type="ECO:0000256" key="1">
    <source>
        <dbReference type="ARBA" id="ARBA00022801"/>
    </source>
</evidence>
<name>A0A0A0C4X4_9CELL</name>
<proteinExistence type="inferred from homology"/>
<feature type="domain" description="Glycosyl hydrolase family 67 C-terminal" evidence="4">
    <location>
        <begin position="460"/>
        <end position="682"/>
    </location>
</feature>
<dbReference type="GO" id="GO:0046559">
    <property type="term" value="F:alpha-glucuronidase activity"/>
    <property type="evidence" value="ECO:0007669"/>
    <property type="project" value="InterPro"/>
</dbReference>
<protein>
    <submittedName>
        <fullName evidence="6">Alpha-glucuronidase</fullName>
    </submittedName>
</protein>